<accession>A0ABW5KSC6</accession>
<dbReference type="PANTHER" id="PTHR37422">
    <property type="entry name" value="TEICHURONIC ACID BIOSYNTHESIS PROTEIN TUAE"/>
    <property type="match status" value="1"/>
</dbReference>
<dbReference type="PANTHER" id="PTHR37422:SF13">
    <property type="entry name" value="LIPOPOLYSACCHARIDE BIOSYNTHESIS PROTEIN PA4999-RELATED"/>
    <property type="match status" value="1"/>
</dbReference>
<evidence type="ECO:0008006" key="4">
    <source>
        <dbReference type="Google" id="ProtNLM"/>
    </source>
</evidence>
<keyword evidence="1" id="KW-0812">Transmembrane</keyword>
<protein>
    <recommendedName>
        <fullName evidence="4">O-antigen ligase domain-containing protein</fullName>
    </recommendedName>
</protein>
<evidence type="ECO:0000313" key="2">
    <source>
        <dbReference type="EMBL" id="MFD2551536.1"/>
    </source>
</evidence>
<feature type="transmembrane region" description="Helical" evidence="1">
    <location>
        <begin position="340"/>
        <end position="361"/>
    </location>
</feature>
<feature type="transmembrane region" description="Helical" evidence="1">
    <location>
        <begin position="397"/>
        <end position="414"/>
    </location>
</feature>
<reference evidence="3" key="1">
    <citation type="journal article" date="2019" name="Int. J. Syst. Evol. Microbiol.">
        <title>The Global Catalogue of Microorganisms (GCM) 10K type strain sequencing project: providing services to taxonomists for standard genome sequencing and annotation.</title>
        <authorList>
            <consortium name="The Broad Institute Genomics Platform"/>
            <consortium name="The Broad Institute Genome Sequencing Center for Infectious Disease"/>
            <person name="Wu L."/>
            <person name="Ma J."/>
        </authorList>
    </citation>
    <scope>NUCLEOTIDE SEQUENCE [LARGE SCALE GENOMIC DNA]</scope>
    <source>
        <strain evidence="3">KCTC 42587</strain>
    </source>
</reference>
<feature type="transmembrane region" description="Helical" evidence="1">
    <location>
        <begin position="89"/>
        <end position="105"/>
    </location>
</feature>
<name>A0ABW5KSC6_9FLAO</name>
<feature type="transmembrane region" description="Helical" evidence="1">
    <location>
        <begin position="57"/>
        <end position="77"/>
    </location>
</feature>
<feature type="transmembrane region" description="Helical" evidence="1">
    <location>
        <begin position="117"/>
        <end position="137"/>
    </location>
</feature>
<organism evidence="2 3">
    <name type="scientific">Bizionia sediminis</name>
    <dbReference type="NCBI Taxonomy" id="1737064"/>
    <lineage>
        <taxon>Bacteria</taxon>
        <taxon>Pseudomonadati</taxon>
        <taxon>Bacteroidota</taxon>
        <taxon>Flavobacteriia</taxon>
        <taxon>Flavobacteriales</taxon>
        <taxon>Flavobacteriaceae</taxon>
        <taxon>Bizionia</taxon>
    </lineage>
</organism>
<evidence type="ECO:0000313" key="3">
    <source>
        <dbReference type="Proteomes" id="UP001597472"/>
    </source>
</evidence>
<keyword evidence="1" id="KW-1133">Transmembrane helix</keyword>
<dbReference type="RefSeq" id="WP_376892730.1">
    <property type="nucleotide sequence ID" value="NZ_JBHULS010000002.1"/>
</dbReference>
<sequence length="425" mass="48562">MLAQIRNHNTKSVQDVLLGLVAAALLFKLNIANLAVILAVVYNIVFFKRETLKKLKSFVFVFPVVFFVITVLSSVFSRNFQEGIRSIDLNLLMVLLAFIVANATVNTKTVTTVFRFLFYAAVLSVSALLVHVCIKVFNGASITSTVFHEFTALYDQHPVYYAILLSLALIFLYVNGQSISKYVKAYAVFVLIVGLAFCASKAVLFFNAVAYTVLLVLKLNNLKAKLKFVLGLLVVALVYNTPFVKERFVDGLKFHKSTLNFKPTNVYPEKKIFTYEEKQAISDLELRYIMATLGIYHTLESGNALTGFGEGDIQDNLDYYYLSYNLAPNWNEGKNIHNQYIHMFITYGVFTCLFFICYMVYSCYMAIRSKSILHIFFIALVSFVFIFEVILVRNIGIILFYFFNTLLIAKHIYFENSNFRNKRHS</sequence>
<evidence type="ECO:0000256" key="1">
    <source>
        <dbReference type="SAM" id="Phobius"/>
    </source>
</evidence>
<keyword evidence="1" id="KW-0472">Membrane</keyword>
<feature type="transmembrane region" description="Helical" evidence="1">
    <location>
        <begin position="226"/>
        <end position="244"/>
    </location>
</feature>
<gene>
    <name evidence="2" type="ORF">ACFSQP_06880</name>
</gene>
<dbReference type="Proteomes" id="UP001597472">
    <property type="component" value="Unassembled WGS sequence"/>
</dbReference>
<feature type="transmembrane region" description="Helical" evidence="1">
    <location>
        <begin position="158"/>
        <end position="174"/>
    </location>
</feature>
<comment type="caution">
    <text evidence="2">The sequence shown here is derived from an EMBL/GenBank/DDBJ whole genome shotgun (WGS) entry which is preliminary data.</text>
</comment>
<dbReference type="InterPro" id="IPR051533">
    <property type="entry name" value="WaaL-like"/>
</dbReference>
<keyword evidence="3" id="KW-1185">Reference proteome</keyword>
<dbReference type="EMBL" id="JBHULS010000002">
    <property type="protein sequence ID" value="MFD2551536.1"/>
    <property type="molecule type" value="Genomic_DNA"/>
</dbReference>
<proteinExistence type="predicted"/>
<feature type="transmembrane region" description="Helical" evidence="1">
    <location>
        <begin position="186"/>
        <end position="214"/>
    </location>
</feature>
<feature type="transmembrane region" description="Helical" evidence="1">
    <location>
        <begin position="373"/>
        <end position="391"/>
    </location>
</feature>
<feature type="transmembrane region" description="Helical" evidence="1">
    <location>
        <begin position="16"/>
        <end position="45"/>
    </location>
</feature>